<dbReference type="Proteomes" id="UP001271792">
    <property type="component" value="Unassembled WGS sequence"/>
</dbReference>
<keyword evidence="2" id="KW-1185">Reference proteome</keyword>
<proteinExistence type="predicted"/>
<organism evidence="1 2">
    <name type="scientific">Lentzea kristufekii</name>
    <dbReference type="NCBI Taxonomy" id="3095430"/>
    <lineage>
        <taxon>Bacteria</taxon>
        <taxon>Bacillati</taxon>
        <taxon>Actinomycetota</taxon>
        <taxon>Actinomycetes</taxon>
        <taxon>Pseudonocardiales</taxon>
        <taxon>Pseudonocardiaceae</taxon>
        <taxon>Lentzea</taxon>
    </lineage>
</organism>
<evidence type="ECO:0000313" key="2">
    <source>
        <dbReference type="Proteomes" id="UP001271792"/>
    </source>
</evidence>
<dbReference type="RefSeq" id="WP_319984396.1">
    <property type="nucleotide sequence ID" value="NZ_JAXAVV010000005.1"/>
</dbReference>
<comment type="caution">
    <text evidence="1">The sequence shown here is derived from an EMBL/GenBank/DDBJ whole genome shotgun (WGS) entry which is preliminary data.</text>
</comment>
<sequence>MPTDTMPATDVAQRLVDAVTARLDTAHHEWEPASVLAVAMLDELDVLLDRHDFPLTRDFLQHVRQAVVATLPKQIPADVAEPFNVVRLGPRYATVLLVDALAHGPALMEGLTLHADSTLVVSLPSHLEDVALLDDVEVIDRTVAMPAVCREDIDKELERCKQRGERR</sequence>
<reference evidence="1 2" key="2">
    <citation type="submission" date="2023-11" db="EMBL/GenBank/DDBJ databases">
        <authorList>
            <person name="Lara A.C."/>
            <person name="Chronakova A."/>
        </authorList>
    </citation>
    <scope>NUCLEOTIDE SEQUENCE [LARGE SCALE GENOMIC DNA]</scope>
    <source>
        <strain evidence="1 2">BCCO 10_0798</strain>
    </source>
</reference>
<accession>A0ABU4TQ81</accession>
<reference evidence="1 2" key="1">
    <citation type="submission" date="2023-11" db="EMBL/GenBank/DDBJ databases">
        <title>Lentzea sokolovensis, sp. nov., Lentzea kristufkii, sp. nov., and Lentzea miocenensis, sp. nov., rare actinobacteria from Sokolov Coal Basin, Miocene lacustrine sediment, Czech Republic.</title>
        <authorList>
            <person name="Lara A."/>
            <person name="Kotroba L."/>
            <person name="Nouioui I."/>
            <person name="Neumann-Schaal M."/>
            <person name="Mast Y."/>
            <person name="Chronakova A."/>
        </authorList>
    </citation>
    <scope>NUCLEOTIDE SEQUENCE [LARGE SCALE GENOMIC DNA]</scope>
    <source>
        <strain evidence="1 2">BCCO 10_0798</strain>
    </source>
</reference>
<evidence type="ECO:0000313" key="1">
    <source>
        <dbReference type="EMBL" id="MDX8050423.1"/>
    </source>
</evidence>
<dbReference type="EMBL" id="JAXAVV010000005">
    <property type="protein sequence ID" value="MDX8050423.1"/>
    <property type="molecule type" value="Genomic_DNA"/>
</dbReference>
<name>A0ABU4TQ81_9PSEU</name>
<protein>
    <submittedName>
        <fullName evidence="1">Uncharacterized protein</fullName>
    </submittedName>
</protein>
<gene>
    <name evidence="1" type="ORF">SK571_13610</name>
</gene>